<feature type="compositionally biased region" description="Basic and acidic residues" evidence="2">
    <location>
        <begin position="738"/>
        <end position="748"/>
    </location>
</feature>
<dbReference type="SMART" id="SM01300">
    <property type="entry name" value="PEHE"/>
    <property type="match status" value="1"/>
</dbReference>
<dbReference type="InterPro" id="IPR026180">
    <property type="entry name" value="NSL1"/>
</dbReference>
<protein>
    <submittedName>
        <fullName evidence="4">CLUMA_CG020403, isoform A</fullName>
    </submittedName>
</protein>
<feature type="region of interest" description="Disordered" evidence="2">
    <location>
        <begin position="1085"/>
        <end position="1142"/>
    </location>
</feature>
<name>A0A1J1J613_9DIPT</name>
<dbReference type="InterPro" id="IPR029332">
    <property type="entry name" value="PEHE_dom"/>
</dbReference>
<sequence length="1142" mass="128950">MLPKETETNKNVGSAGVSKDNSTIVSSDILMDNNDQQQQITTETDDSPKLEQILLDSFAAAVTSTASTTPLGFQNGGVTQTSQNTNDPPEMPQLMSILNELLDGQDLASLANTGGNGDNMQDIVDQEENYEEDSPKKDDPEELTRLLVQQRLEEISREEQQLQRRMDFLIRRLYKLVTRSTSVHASEEIAGFLEHVTRHNLQQKEKDLQHSSSISLKFPCLTANLQEAPIYSPNKLTLENNPFNLLSSPPASSQEVFEKQNISEFRDESESMTTKKPVSIGEMKSFLRQIGNLSTLQNTVLNKRSHALKYFSKPFNNSLNSLTKTEASIKSNIIPRFESVDTEQLDQISGLLASELRLIEKQIDSDATASSSGGESADEMISYNNSYQQSLPLSQRSAYKYAKDRGSVASRWCWLATQISELDYKIRQHTDLRKHIKDSKNVVTLEDASILEGKLSGNCSKDSTCIISDDEEGNRCSSARVRPLVKSAFRKRKLVQIANLHTISKKAGRPSTLKCSCHWPYQPCALCTGRGDPTEPRDLPDTLQTAERVALLDPGFHPVLSFADDVSNNIHLEAIMNITEWQSKMIRSSPKSIMKHASKQLENISAILGSKRTFKNDYVSSKLNAANNERKNRKGNIDAVTGKRKYTKKIMKLDGLLTNKLKDRKKHRKRNSMVCSGNPHVPRKYTFKKRLRKLNSDAFSHSNQNSNHNLPNYMNGGSEKHFEYICRSKNSSPVPNNRSEKKTSESRSNRNYDIDNIVIPYSIAASTRVEVLSYKEIPTPKWRIINDTDELEQLMVEQDLCNQSGEYPENEDISDEYLTVNHDKALIEERRKFETYLKFPLTSRSRANRRVDSRGNESSGTNTPTPDPTSPAPALSVGDLESIPSPLDNHEYQETPSITAILNNLNGRKDRSRLFTKRDDGQDGPSSGTASRCISPEAIKETIPAYEPLRFPLTDLSLQKMKRVMPSEHLKQVERHFNIPSQSRSRTDESQMNHNHHHHHQAKIINCSRQFKKARKHNDSISESKLIKEKLPSSSFTTIGRNNNILIPRNNHNILESIDLTATDGAVLKELMNNNNCDLNFNGGLDDDDDNDTEELCDSDSETVTGDESFIERDDESESEDYITKDDRKQPYKTKNVLISKQ</sequence>
<dbReference type="Proteomes" id="UP000183832">
    <property type="component" value="Unassembled WGS sequence"/>
</dbReference>
<organism evidence="4 5">
    <name type="scientific">Clunio marinus</name>
    <dbReference type="NCBI Taxonomy" id="568069"/>
    <lineage>
        <taxon>Eukaryota</taxon>
        <taxon>Metazoa</taxon>
        <taxon>Ecdysozoa</taxon>
        <taxon>Arthropoda</taxon>
        <taxon>Hexapoda</taxon>
        <taxon>Insecta</taxon>
        <taxon>Pterygota</taxon>
        <taxon>Neoptera</taxon>
        <taxon>Endopterygota</taxon>
        <taxon>Diptera</taxon>
        <taxon>Nematocera</taxon>
        <taxon>Chironomoidea</taxon>
        <taxon>Chironomidae</taxon>
        <taxon>Clunio</taxon>
    </lineage>
</organism>
<dbReference type="PANTHER" id="PTHR22443:SF18">
    <property type="entry name" value="NON-SPECIFIC LETHAL 1, ISOFORM M"/>
    <property type="match status" value="1"/>
</dbReference>
<dbReference type="AlphaFoldDB" id="A0A1J1J613"/>
<feature type="region of interest" description="Disordered" evidence="2">
    <location>
        <begin position="728"/>
        <end position="748"/>
    </location>
</feature>
<feature type="compositionally biased region" description="Polar residues" evidence="2">
    <location>
        <begin position="728"/>
        <end position="737"/>
    </location>
</feature>
<feature type="region of interest" description="Disordered" evidence="2">
    <location>
        <begin position="846"/>
        <end position="891"/>
    </location>
</feature>
<dbReference type="STRING" id="568069.A0A1J1J613"/>
<gene>
    <name evidence="4" type="ORF">CLUMA_CG020403</name>
</gene>
<keyword evidence="1" id="KW-0175">Coiled coil</keyword>
<reference evidence="4 5" key="1">
    <citation type="submission" date="2015-04" db="EMBL/GenBank/DDBJ databases">
        <authorList>
            <person name="Syromyatnikov M.Y."/>
            <person name="Popov V.N."/>
        </authorList>
    </citation>
    <scope>NUCLEOTIDE SEQUENCE [LARGE SCALE GENOMIC DNA]</scope>
</reference>
<dbReference type="EMBL" id="CVRI01000070">
    <property type="protein sequence ID" value="CRL07434.1"/>
    <property type="molecule type" value="Genomic_DNA"/>
</dbReference>
<proteinExistence type="predicted"/>
<feature type="region of interest" description="Disordered" evidence="2">
    <location>
        <begin position="663"/>
        <end position="682"/>
    </location>
</feature>
<dbReference type="OrthoDB" id="6022640at2759"/>
<evidence type="ECO:0000259" key="3">
    <source>
        <dbReference type="SMART" id="SM01300"/>
    </source>
</evidence>
<keyword evidence="5" id="KW-1185">Reference proteome</keyword>
<evidence type="ECO:0000256" key="2">
    <source>
        <dbReference type="SAM" id="MobiDB-lite"/>
    </source>
</evidence>
<feature type="region of interest" description="Disordered" evidence="2">
    <location>
        <begin position="980"/>
        <end position="1003"/>
    </location>
</feature>
<feature type="compositionally biased region" description="Acidic residues" evidence="2">
    <location>
        <begin position="1085"/>
        <end position="1101"/>
    </location>
</feature>
<evidence type="ECO:0000313" key="5">
    <source>
        <dbReference type="Proteomes" id="UP000183832"/>
    </source>
</evidence>
<dbReference type="GO" id="GO:0044545">
    <property type="term" value="C:NSL complex"/>
    <property type="evidence" value="ECO:0007669"/>
    <property type="project" value="TreeGrafter"/>
</dbReference>
<accession>A0A1J1J613</accession>
<evidence type="ECO:0000313" key="4">
    <source>
        <dbReference type="EMBL" id="CRL07434.1"/>
    </source>
</evidence>
<feature type="region of interest" description="Disordered" evidence="2">
    <location>
        <begin position="1"/>
        <end position="25"/>
    </location>
</feature>
<dbReference type="GO" id="GO:0035035">
    <property type="term" value="F:histone acetyltransferase binding"/>
    <property type="evidence" value="ECO:0007669"/>
    <property type="project" value="TreeGrafter"/>
</dbReference>
<evidence type="ECO:0000256" key="1">
    <source>
        <dbReference type="SAM" id="Coils"/>
    </source>
</evidence>
<feature type="coiled-coil region" evidence="1">
    <location>
        <begin position="145"/>
        <end position="172"/>
    </location>
</feature>
<dbReference type="PANTHER" id="PTHR22443">
    <property type="entry name" value="NON-SPECIFIC LETHAL 1, ISOFORM M"/>
    <property type="match status" value="1"/>
</dbReference>
<feature type="domain" description="PEHE" evidence="3">
    <location>
        <begin position="777"/>
        <end position="926"/>
    </location>
</feature>